<feature type="transmembrane region" description="Helical" evidence="1">
    <location>
        <begin position="20"/>
        <end position="38"/>
    </location>
</feature>
<feature type="domain" description="DUF8173" evidence="2">
    <location>
        <begin position="12"/>
        <end position="161"/>
    </location>
</feature>
<feature type="transmembrane region" description="Helical" evidence="1">
    <location>
        <begin position="59"/>
        <end position="82"/>
    </location>
</feature>
<dbReference type="Proteomes" id="UP000607197">
    <property type="component" value="Unassembled WGS sequence"/>
</dbReference>
<gene>
    <name evidence="3" type="ORF">GCM10009039_14130</name>
</gene>
<name>A0A830FL53_9EURY</name>
<accession>A0A830FL53</accession>
<evidence type="ECO:0000313" key="3">
    <source>
        <dbReference type="EMBL" id="GGL57133.1"/>
    </source>
</evidence>
<comment type="caution">
    <text evidence="3">The sequence shown here is derived from an EMBL/GenBank/DDBJ whole genome shotgun (WGS) entry which is preliminary data.</text>
</comment>
<dbReference type="Pfam" id="PF26514">
    <property type="entry name" value="DUF8173"/>
    <property type="match status" value="1"/>
</dbReference>
<evidence type="ECO:0000313" key="4">
    <source>
        <dbReference type="Proteomes" id="UP000607197"/>
    </source>
</evidence>
<feature type="transmembrane region" description="Helical" evidence="1">
    <location>
        <begin position="88"/>
        <end position="114"/>
    </location>
</feature>
<reference evidence="3" key="2">
    <citation type="submission" date="2020-09" db="EMBL/GenBank/DDBJ databases">
        <authorList>
            <person name="Sun Q."/>
            <person name="Ohkuma M."/>
        </authorList>
    </citation>
    <scope>NUCLEOTIDE SEQUENCE</scope>
    <source>
        <strain evidence="3">JCM 19596</strain>
    </source>
</reference>
<keyword evidence="1" id="KW-0812">Transmembrane</keyword>
<protein>
    <recommendedName>
        <fullName evidence="2">DUF8173 domain-containing protein</fullName>
    </recommendedName>
</protein>
<dbReference type="EMBL" id="BMPG01000002">
    <property type="protein sequence ID" value="GGL57133.1"/>
    <property type="molecule type" value="Genomic_DNA"/>
</dbReference>
<proteinExistence type="predicted"/>
<dbReference type="AlphaFoldDB" id="A0A830FL53"/>
<dbReference type="OrthoDB" id="271128at2157"/>
<keyword evidence="4" id="KW-1185">Reference proteome</keyword>
<dbReference type="RefSeq" id="WP_188977364.1">
    <property type="nucleotide sequence ID" value="NZ_BMPG01000002.1"/>
</dbReference>
<sequence length="174" mass="17876">MSFLLAQVGSGALQGVSMSSRLGIAVVVSLFVAGGLMWGVPEFLEGTIRRVKRETLRSFLWGLGVFIALLFLVRVVALAPVVGKPLAAFAGLLLLVVAYVGQIVVYIHVARLALDRQGVDSESATVVAAVALAVVVSLIPAIGVLASFVVGALGLGAIVKDQSGVRVGESDVPA</sequence>
<reference evidence="3" key="1">
    <citation type="journal article" date="2014" name="Int. J. Syst. Evol. Microbiol.">
        <title>Complete genome sequence of Corynebacterium casei LMG S-19264T (=DSM 44701T), isolated from a smear-ripened cheese.</title>
        <authorList>
            <consortium name="US DOE Joint Genome Institute (JGI-PGF)"/>
            <person name="Walter F."/>
            <person name="Albersmeier A."/>
            <person name="Kalinowski J."/>
            <person name="Ruckert C."/>
        </authorList>
    </citation>
    <scope>NUCLEOTIDE SEQUENCE</scope>
    <source>
        <strain evidence="3">JCM 19596</strain>
    </source>
</reference>
<keyword evidence="1" id="KW-1133">Transmembrane helix</keyword>
<evidence type="ECO:0000256" key="1">
    <source>
        <dbReference type="SAM" id="Phobius"/>
    </source>
</evidence>
<organism evidence="3 4">
    <name type="scientific">Halocalculus aciditolerans</name>
    <dbReference type="NCBI Taxonomy" id="1383812"/>
    <lineage>
        <taxon>Archaea</taxon>
        <taxon>Methanobacteriati</taxon>
        <taxon>Methanobacteriota</taxon>
        <taxon>Stenosarchaea group</taxon>
        <taxon>Halobacteria</taxon>
        <taxon>Halobacteriales</taxon>
        <taxon>Halobacteriaceae</taxon>
        <taxon>Halocalculus</taxon>
    </lineage>
</organism>
<dbReference type="InterPro" id="IPR058486">
    <property type="entry name" value="DUF8173"/>
</dbReference>
<feature type="transmembrane region" description="Helical" evidence="1">
    <location>
        <begin position="126"/>
        <end position="159"/>
    </location>
</feature>
<evidence type="ECO:0000259" key="2">
    <source>
        <dbReference type="Pfam" id="PF26514"/>
    </source>
</evidence>
<keyword evidence="1" id="KW-0472">Membrane</keyword>